<protein>
    <recommendedName>
        <fullName evidence="1">Reverse transcriptase zinc-binding domain-containing protein</fullName>
    </recommendedName>
</protein>
<dbReference type="EMBL" id="JAMSHJ010000001">
    <property type="protein sequence ID" value="KAI5442800.1"/>
    <property type="molecule type" value="Genomic_DNA"/>
</dbReference>
<evidence type="ECO:0000259" key="1">
    <source>
        <dbReference type="Pfam" id="PF13966"/>
    </source>
</evidence>
<accession>A0A9D5GV40</accession>
<keyword evidence="3" id="KW-1185">Reference proteome</keyword>
<organism evidence="2 3">
    <name type="scientific">Pisum sativum</name>
    <name type="common">Garden pea</name>
    <name type="synonym">Lathyrus oleraceus</name>
    <dbReference type="NCBI Taxonomy" id="3888"/>
    <lineage>
        <taxon>Eukaryota</taxon>
        <taxon>Viridiplantae</taxon>
        <taxon>Streptophyta</taxon>
        <taxon>Embryophyta</taxon>
        <taxon>Tracheophyta</taxon>
        <taxon>Spermatophyta</taxon>
        <taxon>Magnoliopsida</taxon>
        <taxon>eudicotyledons</taxon>
        <taxon>Gunneridae</taxon>
        <taxon>Pentapetalae</taxon>
        <taxon>rosids</taxon>
        <taxon>fabids</taxon>
        <taxon>Fabales</taxon>
        <taxon>Fabaceae</taxon>
        <taxon>Papilionoideae</taxon>
        <taxon>50 kb inversion clade</taxon>
        <taxon>NPAAA clade</taxon>
        <taxon>Hologalegina</taxon>
        <taxon>IRL clade</taxon>
        <taxon>Fabeae</taxon>
        <taxon>Lathyrus</taxon>
    </lineage>
</organism>
<gene>
    <name evidence="2" type="ORF">KIW84_011722</name>
</gene>
<dbReference type="AlphaFoldDB" id="A0A9D5GV40"/>
<evidence type="ECO:0000313" key="2">
    <source>
        <dbReference type="EMBL" id="KAI5442800.1"/>
    </source>
</evidence>
<evidence type="ECO:0000313" key="3">
    <source>
        <dbReference type="Proteomes" id="UP001058974"/>
    </source>
</evidence>
<feature type="domain" description="Reverse transcriptase zinc-binding" evidence="1">
    <location>
        <begin position="186"/>
        <end position="277"/>
    </location>
</feature>
<dbReference type="Pfam" id="PF13966">
    <property type="entry name" value="zf-RVT"/>
    <property type="match status" value="1"/>
</dbReference>
<dbReference type="Gramene" id="Psat01G0172200-T1">
    <property type="protein sequence ID" value="KAI5442800.1"/>
    <property type="gene ID" value="KIW84_011722"/>
</dbReference>
<comment type="caution">
    <text evidence="2">The sequence shown here is derived from an EMBL/GenBank/DDBJ whole genome shotgun (WGS) entry which is preliminary data.</text>
</comment>
<sequence length="280" mass="32952">MKVLKEALRKWNNEVFGYLDLDVDKAVLSINELETLESEDQVVNNEIRGHFEARFKEPNFHRPTLNGVAFNQLFVEDMISLELPFEEEEVNDVVWLCANDKITCHDGYNMNFFKAYWDILKAPKAIIQEIVNIQRDFLWWNIHLNKVSLNSNEIFQLLELYQLLIHLNPSLSIEDCFIWWSAKGSFSVSNAYSVLKDLHLDYDRRLTTDIEILKCFWGFNIPSKIQVFCWRLILNRLPTKYQLHHRGILVGLNSSVFQLCSNYDEDAFHLFCSCSFSIIV</sequence>
<dbReference type="Proteomes" id="UP001058974">
    <property type="component" value="Chromosome 1"/>
</dbReference>
<name>A0A9D5GV40_PEA</name>
<proteinExistence type="predicted"/>
<reference evidence="2 3" key="1">
    <citation type="journal article" date="2022" name="Nat. Genet.">
        <title>Improved pea reference genome and pan-genome highlight genomic features and evolutionary characteristics.</title>
        <authorList>
            <person name="Yang T."/>
            <person name="Liu R."/>
            <person name="Luo Y."/>
            <person name="Hu S."/>
            <person name="Wang D."/>
            <person name="Wang C."/>
            <person name="Pandey M.K."/>
            <person name="Ge S."/>
            <person name="Xu Q."/>
            <person name="Li N."/>
            <person name="Li G."/>
            <person name="Huang Y."/>
            <person name="Saxena R.K."/>
            <person name="Ji Y."/>
            <person name="Li M."/>
            <person name="Yan X."/>
            <person name="He Y."/>
            <person name="Liu Y."/>
            <person name="Wang X."/>
            <person name="Xiang C."/>
            <person name="Varshney R.K."/>
            <person name="Ding H."/>
            <person name="Gao S."/>
            <person name="Zong X."/>
        </authorList>
    </citation>
    <scope>NUCLEOTIDE SEQUENCE [LARGE SCALE GENOMIC DNA]</scope>
    <source>
        <strain evidence="2 3">cv. Zhongwan 6</strain>
    </source>
</reference>
<dbReference type="InterPro" id="IPR026960">
    <property type="entry name" value="RVT-Znf"/>
</dbReference>